<organism evidence="2 3">
    <name type="scientific">Hypocrea jecorina (strain ATCC 56765 / BCRC 32924 / NRRL 11460 / Rut C-30)</name>
    <name type="common">Trichoderma reesei</name>
    <dbReference type="NCBI Taxonomy" id="1344414"/>
    <lineage>
        <taxon>Eukaryota</taxon>
        <taxon>Fungi</taxon>
        <taxon>Dikarya</taxon>
        <taxon>Ascomycota</taxon>
        <taxon>Pezizomycotina</taxon>
        <taxon>Sordariomycetes</taxon>
        <taxon>Hypocreomycetidae</taxon>
        <taxon>Hypocreales</taxon>
        <taxon>Hypocreaceae</taxon>
        <taxon>Trichoderma</taxon>
    </lineage>
</organism>
<evidence type="ECO:0000313" key="2">
    <source>
        <dbReference type="EMBL" id="ETR96717.1"/>
    </source>
</evidence>
<dbReference type="HOGENOM" id="CLU_173511_0_0_1"/>
<sequence length="110" mass="12127">MGAQPTRAQMHLPDDGANSLYQNAEPEEEKRQCNAFVSPQRHAMQQAETKNLECPKVGVPNGSTRSLFSSKQSLGAEGGRSVSVNYYCTVCVLSFFFSLLLQRCPVSGRR</sequence>
<proteinExistence type="predicted"/>
<name>A0A024RV05_HYPJR</name>
<evidence type="ECO:0000313" key="3">
    <source>
        <dbReference type="Proteomes" id="UP000024376"/>
    </source>
</evidence>
<reference evidence="3" key="1">
    <citation type="journal article" date="2013" name="Ind. Biotechnol.">
        <title>Comparative genomics analysis of Trichoderma reesei strains.</title>
        <authorList>
            <person name="Koike H."/>
            <person name="Aerts A."/>
            <person name="LaButti K."/>
            <person name="Grigoriev I.V."/>
            <person name="Baker S.E."/>
        </authorList>
    </citation>
    <scope>NUCLEOTIDE SEQUENCE [LARGE SCALE GENOMIC DNA]</scope>
    <source>
        <strain evidence="3">ATCC 56765 / BCRC 32924 / NRRL 11460 / Rut C-30</strain>
    </source>
</reference>
<dbReference type="AlphaFoldDB" id="A0A024RV05"/>
<gene>
    <name evidence="2" type="ORF">M419DRAFT_93474</name>
</gene>
<evidence type="ECO:0000256" key="1">
    <source>
        <dbReference type="SAM" id="MobiDB-lite"/>
    </source>
</evidence>
<feature type="region of interest" description="Disordered" evidence="1">
    <location>
        <begin position="1"/>
        <end position="27"/>
    </location>
</feature>
<dbReference type="KEGG" id="trr:M419DRAFT_93474"/>
<dbReference type="EMBL" id="KI911191">
    <property type="protein sequence ID" value="ETR96717.1"/>
    <property type="molecule type" value="Genomic_DNA"/>
</dbReference>
<dbReference type="Proteomes" id="UP000024376">
    <property type="component" value="Unassembled WGS sequence"/>
</dbReference>
<accession>A0A024RV05</accession>
<protein>
    <submittedName>
        <fullName evidence="2">Uncharacterized protein</fullName>
    </submittedName>
</protein>